<keyword evidence="3" id="KW-0812">Transmembrane</keyword>
<dbReference type="Pfam" id="PF01603">
    <property type="entry name" value="B56"/>
    <property type="match status" value="1"/>
</dbReference>
<dbReference type="PANTHER" id="PTHR10257:SF3">
    <property type="entry name" value="SERINE_THREONINE-PROTEIN PHOSPHATASE 2A 56 KDA REGULATORY SUBUNIT GAMMA ISOFORM"/>
    <property type="match status" value="1"/>
</dbReference>
<evidence type="ECO:0000313" key="5">
    <source>
        <dbReference type="EMBL" id="CAB0006474.1"/>
    </source>
</evidence>
<dbReference type="InterPro" id="IPR031578">
    <property type="entry name" value="TipE"/>
</dbReference>
<keyword evidence="6" id="KW-1185">Reference proteome</keyword>
<evidence type="ECO:0000256" key="2">
    <source>
        <dbReference type="SAM" id="MobiDB-lite"/>
    </source>
</evidence>
<dbReference type="PANTHER" id="PTHR10257">
    <property type="entry name" value="SERINE/THREONINE PROTEIN PHOSPHATASE 2A PP2A REGULATORY SUBUNIT B"/>
    <property type="match status" value="1"/>
</dbReference>
<dbReference type="InterPro" id="IPR011989">
    <property type="entry name" value="ARM-like"/>
</dbReference>
<dbReference type="OrthoDB" id="6350671at2759"/>
<evidence type="ECO:0000256" key="1">
    <source>
        <dbReference type="ARBA" id="ARBA00009745"/>
    </source>
</evidence>
<gene>
    <name evidence="5" type="ORF">NTEN_LOCUS11951</name>
</gene>
<feature type="region of interest" description="Disordered" evidence="2">
    <location>
        <begin position="431"/>
        <end position="464"/>
    </location>
</feature>
<dbReference type="SUPFAM" id="SSF48371">
    <property type="entry name" value="ARM repeat"/>
    <property type="match status" value="1"/>
</dbReference>
<dbReference type="Pfam" id="PF16972">
    <property type="entry name" value="TipE"/>
    <property type="match status" value="2"/>
</dbReference>
<dbReference type="EMBL" id="CADCXU010017664">
    <property type="protein sequence ID" value="CAB0006474.1"/>
    <property type="molecule type" value="Genomic_DNA"/>
</dbReference>
<dbReference type="InterPro" id="IPR016024">
    <property type="entry name" value="ARM-type_fold"/>
</dbReference>
<dbReference type="Proteomes" id="UP000479000">
    <property type="component" value="Unassembled WGS sequence"/>
</dbReference>
<dbReference type="GO" id="GO:0072542">
    <property type="term" value="F:protein phosphatase activator activity"/>
    <property type="evidence" value="ECO:0007669"/>
    <property type="project" value="TreeGrafter"/>
</dbReference>
<protein>
    <recommendedName>
        <fullName evidence="4">Borealin C-terminal domain-containing protein</fullName>
    </recommendedName>
</protein>
<dbReference type="GO" id="GO:0000159">
    <property type="term" value="C:protein phosphatase type 2A complex"/>
    <property type="evidence" value="ECO:0007669"/>
    <property type="project" value="InterPro"/>
</dbReference>
<sequence>MNVIDAIGSVTRKLSRGSARFRISKSADVELNELARLADVPAEAQEELFMRKLDQCCVAFDFNDPQASLQGKETKTAIFKELIDFVRSDRPALSEKVYPEIVRMFSQNVIRVLPPSDYEDVDSENDDEPWDATLPHVSLAYDFFLAFIDSDNFRASLKTIVHRLYSKMLGLRAFLRKQIGYIFLRFAYETEKFNGMNELLEVLGSIINGFAQPLKEEHKRFLLKVLMPLHKTSSFADLHLSLTYCVTQFIVKDPSLTEPVVKSLLRMWPKTCSLKEVLFVSKVEEILKNIGSEEDFAAIAVPVCRQLAKCCSSLHFQVADKALSLQKSDEIWALLTDQIEVVMPILYPALLAAKNHWSQNIVASQAASFSLALEEYYAAYCEHKGSLENSKTGNSPGGKKYLENNNCVGKKESEGDVELLIRTEKEQLLKLRKGTGRRKRSEMRSRSPVGAASRSLDVPPQSSDGVTPAPLRWVMKLLRWGSPLPTPGYIGGGGVINWWLPILQAGAAGSMLVKCKGSIDREGRLHSPSQGERVSHTKCTCAYIAIMVTSHGRSCSKLGKSLSDFLQGEMLKFITPLRQRDDSSSMKIANVTPLVRNGVNRSNILRKPMPGETAISLTGSPLLVTCDNVIAPSLTVPLRDGRVLNLQRGATADEFRLPSNMDKDAAWGAVTCGRRRRLRLPLGSVGGAPRSCSHGELSEAMKGGSSELLLDPEAELRKQKLLHLTAQAAKKPKPPQRTLRQKIWFYATSFFTMSAVSAGSSLLFLVPLYVDPAISTLVADFTPEPVTCTTTRREDHSGIFNCTWSSCREGCTSDMFHCTHIFVNYTTYGNDSAVDDGEGPEAVLLVNIKGCGYPPDVLCSNFSKHYGDVGAEFPCYYSRQNRSVVMRHYDRDRQVEVIINYFAIPFVITVVTSVVLCVMHCDCRRSQAPPLRRTRIHDQRSIEVDFSLERHPLASVNAILVFVRYQRNFGSTVGILTTISRFSELDQNLVNRPTPSLHPRRLAIRISTTATLFGSKAKEIRIHFESWNYPKRSCRMIEASHLGSHNLPLGPPIESFRQPRCPKLEGIMIFVTPCLRWQQWKREREKRKFHAVSGLPQLPLKRQRENVFDMETSIFIEVFFSDSVSKTVRTEKSVAPATELRVPATNGIAAARRTVQARRFLAAKLAERDRTKSLAALCGNQLVRSRRSSCSSLAAASGARPDPRDDGVFSVRKLGNTIADLGTRGEDVRAGSIGGAIHFLPHVPKSSEKEYWRKSGKFSPHWPLTECEGNILMYTAGHGHRLKTKEQYKYRYSILINIDTALGRYLKYRYQPFDTVPIQNIDTLSTIPIPKLNGMNLPSTWRQCCHSNQGLKKYVPHYQYEPVIPQ</sequence>
<dbReference type="GO" id="GO:0005829">
    <property type="term" value="C:cytosol"/>
    <property type="evidence" value="ECO:0007669"/>
    <property type="project" value="TreeGrafter"/>
</dbReference>
<accession>A0A6H5GQY3</accession>
<organism evidence="5 6">
    <name type="scientific">Nesidiocoris tenuis</name>
    <dbReference type="NCBI Taxonomy" id="355587"/>
    <lineage>
        <taxon>Eukaryota</taxon>
        <taxon>Metazoa</taxon>
        <taxon>Ecdysozoa</taxon>
        <taxon>Arthropoda</taxon>
        <taxon>Hexapoda</taxon>
        <taxon>Insecta</taxon>
        <taxon>Pterygota</taxon>
        <taxon>Neoptera</taxon>
        <taxon>Paraneoptera</taxon>
        <taxon>Hemiptera</taxon>
        <taxon>Heteroptera</taxon>
        <taxon>Panheteroptera</taxon>
        <taxon>Cimicomorpha</taxon>
        <taxon>Miridae</taxon>
        <taxon>Dicyphina</taxon>
        <taxon>Nesidiocoris</taxon>
    </lineage>
</organism>
<comment type="similarity">
    <text evidence="1">Belongs to the phosphatase 2A regulatory subunit B56 family.</text>
</comment>
<keyword evidence="3" id="KW-0472">Membrane</keyword>
<dbReference type="GO" id="GO:0007165">
    <property type="term" value="P:signal transduction"/>
    <property type="evidence" value="ECO:0007669"/>
    <property type="project" value="InterPro"/>
</dbReference>
<feature type="transmembrane region" description="Helical" evidence="3">
    <location>
        <begin position="897"/>
        <end position="916"/>
    </location>
</feature>
<dbReference type="InterPro" id="IPR046466">
    <property type="entry name" value="Borealin_C"/>
</dbReference>
<feature type="compositionally biased region" description="Basic residues" evidence="2">
    <location>
        <begin position="431"/>
        <end position="441"/>
    </location>
</feature>
<evidence type="ECO:0000256" key="3">
    <source>
        <dbReference type="SAM" id="Phobius"/>
    </source>
</evidence>
<evidence type="ECO:0000313" key="6">
    <source>
        <dbReference type="Proteomes" id="UP000479000"/>
    </source>
</evidence>
<dbReference type="InterPro" id="IPR002554">
    <property type="entry name" value="PP2A_B56"/>
</dbReference>
<dbReference type="Pfam" id="PF10512">
    <property type="entry name" value="Borealin"/>
    <property type="match status" value="1"/>
</dbReference>
<name>A0A6H5GQY3_9HEMI</name>
<feature type="domain" description="Borealin C-terminal" evidence="4">
    <location>
        <begin position="572"/>
        <end position="656"/>
    </location>
</feature>
<reference evidence="5 6" key="1">
    <citation type="submission" date="2020-02" db="EMBL/GenBank/DDBJ databases">
        <authorList>
            <person name="Ferguson B K."/>
        </authorList>
    </citation>
    <scope>NUCLEOTIDE SEQUENCE [LARGE SCALE GENOMIC DNA]</scope>
</reference>
<feature type="transmembrane region" description="Helical" evidence="3">
    <location>
        <begin position="743"/>
        <end position="766"/>
    </location>
</feature>
<dbReference type="GO" id="GO:0005634">
    <property type="term" value="C:nucleus"/>
    <property type="evidence" value="ECO:0007669"/>
    <property type="project" value="TreeGrafter"/>
</dbReference>
<dbReference type="Gene3D" id="1.25.10.10">
    <property type="entry name" value="Leucine-rich Repeat Variant"/>
    <property type="match status" value="2"/>
</dbReference>
<proteinExistence type="inferred from homology"/>
<evidence type="ECO:0000259" key="4">
    <source>
        <dbReference type="Pfam" id="PF10512"/>
    </source>
</evidence>
<keyword evidence="3" id="KW-1133">Transmembrane helix</keyword>